<dbReference type="EC" id="3.4.24.84" evidence="15"/>
<evidence type="ECO:0000313" key="19">
    <source>
        <dbReference type="Proteomes" id="UP000269793"/>
    </source>
</evidence>
<keyword evidence="3 15" id="KW-0812">Transmembrane</keyword>
<feature type="transmembrane region" description="Helical" evidence="15">
    <location>
        <begin position="173"/>
        <end position="193"/>
    </location>
</feature>
<feature type="binding site" evidence="14">
    <location>
        <position position="306"/>
    </location>
    <ligand>
        <name>Zn(2+)</name>
        <dbReference type="ChEBI" id="CHEBI:29105"/>
        <note>catalytic</note>
    </ligand>
</feature>
<dbReference type="Pfam" id="PF16491">
    <property type="entry name" value="Peptidase_M48_N"/>
    <property type="match status" value="1"/>
</dbReference>
<feature type="binding site" evidence="14">
    <location>
        <position position="382"/>
    </location>
    <ligand>
        <name>Zn(2+)</name>
        <dbReference type="ChEBI" id="CHEBI:29105"/>
        <note>catalytic</note>
    </ligand>
</feature>
<evidence type="ECO:0000256" key="15">
    <source>
        <dbReference type="RuleBase" id="RU366005"/>
    </source>
</evidence>
<dbReference type="EMBL" id="CP033154">
    <property type="protein sequence ID" value="AYO44522.1"/>
    <property type="molecule type" value="Genomic_DNA"/>
</dbReference>
<evidence type="ECO:0000256" key="8">
    <source>
        <dbReference type="ARBA" id="ARBA00022989"/>
    </source>
</evidence>
<comment type="function">
    <text evidence="15">Proteolytically removes the C-terminal three residues of farnesylated proteins.</text>
</comment>
<evidence type="ECO:0000256" key="2">
    <source>
        <dbReference type="ARBA" id="ARBA00022670"/>
    </source>
</evidence>
<dbReference type="InterPro" id="IPR027057">
    <property type="entry name" value="CAXX_Prtase_1"/>
</dbReference>
<dbReference type="OrthoDB" id="360839at2759"/>
<reference evidence="18 19" key="1">
    <citation type="submission" date="2018-10" db="EMBL/GenBank/DDBJ databases">
        <title>Complete genome sequence of Malassezia restricta CBS 7877.</title>
        <authorList>
            <person name="Morand S.C."/>
            <person name="Bertignac M."/>
            <person name="Iltis A."/>
            <person name="Kolder I."/>
            <person name="Pirovano W."/>
            <person name="Jourdain R."/>
            <person name="Clavaud C."/>
        </authorList>
    </citation>
    <scope>NUCLEOTIDE SEQUENCE [LARGE SCALE GENOMIC DNA]</scope>
    <source>
        <strain evidence="18 19">CBS 7877</strain>
    </source>
</reference>
<name>A0A3G2SAW4_MALR7</name>
<organism evidence="18 19">
    <name type="scientific">Malassezia restricta (strain ATCC 96810 / NBRC 103918 / CBS 7877)</name>
    <name type="common">Seborrheic dermatitis infection agent</name>
    <dbReference type="NCBI Taxonomy" id="425264"/>
    <lineage>
        <taxon>Eukaryota</taxon>
        <taxon>Fungi</taxon>
        <taxon>Dikarya</taxon>
        <taxon>Basidiomycota</taxon>
        <taxon>Ustilaginomycotina</taxon>
        <taxon>Malasseziomycetes</taxon>
        <taxon>Malasseziales</taxon>
        <taxon>Malasseziaceae</taxon>
        <taxon>Malassezia</taxon>
    </lineage>
</organism>
<dbReference type="GO" id="GO:0004222">
    <property type="term" value="F:metalloendopeptidase activity"/>
    <property type="evidence" value="ECO:0007669"/>
    <property type="project" value="UniProtKB-UniRule"/>
</dbReference>
<gene>
    <name evidence="18" type="primary">STE24</name>
    <name evidence="18" type="ORF">DNF11_3572</name>
</gene>
<feature type="transmembrane region" description="Helical" evidence="15">
    <location>
        <begin position="317"/>
        <end position="338"/>
    </location>
</feature>
<evidence type="ECO:0000256" key="6">
    <source>
        <dbReference type="ARBA" id="ARBA00022824"/>
    </source>
</evidence>
<evidence type="ECO:0000256" key="1">
    <source>
        <dbReference type="ARBA" id="ARBA00004477"/>
    </source>
</evidence>
<comment type="subcellular location">
    <subcellularLocation>
        <location evidence="1 15">Endoplasmic reticulum membrane</location>
        <topology evidence="1 15">Multi-pass membrane protein</topology>
    </subcellularLocation>
</comment>
<dbReference type="InterPro" id="IPR001915">
    <property type="entry name" value="Peptidase_M48"/>
</dbReference>
<comment type="cofactor">
    <cofactor evidence="14 15">
        <name>Zn(2+)</name>
        <dbReference type="ChEBI" id="CHEBI:29105"/>
    </cofactor>
    <text evidence="14 15">Binds 1 zinc ion per subunit.</text>
</comment>
<dbReference type="Pfam" id="PF01435">
    <property type="entry name" value="Peptidase_M48"/>
    <property type="match status" value="1"/>
</dbReference>
<evidence type="ECO:0000256" key="10">
    <source>
        <dbReference type="ARBA" id="ARBA00023136"/>
    </source>
</evidence>
<keyword evidence="2 15" id="KW-0645">Protease</keyword>
<feature type="binding site" evidence="14">
    <location>
        <position position="302"/>
    </location>
    <ligand>
        <name>Zn(2+)</name>
        <dbReference type="ChEBI" id="CHEBI:29105"/>
        <note>catalytic</note>
    </ligand>
</feature>
<keyword evidence="9 15" id="KW-0482">Metalloprotease</keyword>
<feature type="active site" description="Proton donor" evidence="13">
    <location>
        <position position="386"/>
    </location>
</feature>
<dbReference type="PANTHER" id="PTHR10120">
    <property type="entry name" value="CAAX PRENYL PROTEASE 1"/>
    <property type="match status" value="1"/>
</dbReference>
<comment type="similarity">
    <text evidence="12 15">Belongs to the peptidase M48A family.</text>
</comment>
<keyword evidence="7 14" id="KW-0862">Zinc</keyword>
<feature type="transmembrane region" description="Helical" evidence="15">
    <location>
        <begin position="350"/>
        <end position="370"/>
    </location>
</feature>
<evidence type="ECO:0000256" key="11">
    <source>
        <dbReference type="ARBA" id="ARBA00044456"/>
    </source>
</evidence>
<evidence type="ECO:0000256" key="14">
    <source>
        <dbReference type="PIRSR" id="PIRSR627057-2"/>
    </source>
</evidence>
<evidence type="ECO:0000256" key="4">
    <source>
        <dbReference type="ARBA" id="ARBA00022723"/>
    </source>
</evidence>
<dbReference type="VEuPathDB" id="FungiDB:DNF11_3572"/>
<feature type="active site" evidence="13">
    <location>
        <position position="303"/>
    </location>
</feature>
<evidence type="ECO:0000256" key="12">
    <source>
        <dbReference type="ARBA" id="ARBA00060927"/>
    </source>
</evidence>
<comment type="catalytic activity">
    <reaction evidence="11 15">
        <text>Hydrolyzes the peptide bond -P2-(S-farnesyl or geranylgeranyl)C-P1'-P2'-P3'-COOH where P1' and P2' are amino acids with aliphatic side chains and P3' is any C-terminal residue.</text>
        <dbReference type="EC" id="3.4.24.84"/>
    </reaction>
</comment>
<feature type="domain" description="CAAX prenyl protease 1 N-terminal" evidence="17">
    <location>
        <begin position="45"/>
        <end position="227"/>
    </location>
</feature>
<dbReference type="CDD" id="cd07343">
    <property type="entry name" value="M48A_Zmpste24p_like"/>
    <property type="match status" value="1"/>
</dbReference>
<evidence type="ECO:0000256" key="3">
    <source>
        <dbReference type="ARBA" id="ARBA00022692"/>
    </source>
</evidence>
<evidence type="ECO:0000256" key="9">
    <source>
        <dbReference type="ARBA" id="ARBA00023049"/>
    </source>
</evidence>
<sequence>MGPLWTVGLQALQTRLDTPAIPWKALVNALLWGVYVFETYVSWRQYRMYSRTAPPPALAGHVSADDFRKSQRYGRDKMRFSMVSDAVMHVVSLVSVNYNASAHMWGWGGELLRWLRVAPSEQALSAAHMLVTTVCYLPLKLVLEAYRAFVIEARHGFNKQTWGTFGMDHVKQLLLSVVLGAPLVALLVSVIRWAGDAFVVYTVLLVLAVTLFGSVIFPTFIQPLFNTLTPVPEGRLRDRVTALATSLRFPLKHLYVIDGSKRSSHSNAYFYGVVPGGSKHIVLYDTLIEHSTPAEIEAVLAHELGHWSYSHPVKMMAVSYVQIAALLTLFTAFIHNASLYEAFGFRGPPLPVWIGLELFSLVLHPLDALLQFGMHAMTRQMEYAADAFAVRLPRPQGADDGKTYQELLQSSLIKLQVHNLSTMHHDALFSAYHHSHPTLPERLAAIERAAKTD</sequence>
<keyword evidence="5 15" id="KW-0378">Hydrolase</keyword>
<dbReference type="FunFam" id="3.30.2010.10:FF:000002">
    <property type="entry name" value="CAAX prenyl protease"/>
    <property type="match status" value="1"/>
</dbReference>
<dbReference type="GO" id="GO:0071586">
    <property type="term" value="P:CAAX-box protein processing"/>
    <property type="evidence" value="ECO:0007669"/>
    <property type="project" value="UniProtKB-UniRule"/>
</dbReference>
<feature type="transmembrane region" description="Helical" evidence="15">
    <location>
        <begin position="199"/>
        <end position="221"/>
    </location>
</feature>
<feature type="transmembrane region" description="Helical" evidence="15">
    <location>
        <begin position="20"/>
        <end position="41"/>
    </location>
</feature>
<evidence type="ECO:0000256" key="5">
    <source>
        <dbReference type="ARBA" id="ARBA00022801"/>
    </source>
</evidence>
<accession>A0A3G2SAW4</accession>
<evidence type="ECO:0000256" key="7">
    <source>
        <dbReference type="ARBA" id="ARBA00022833"/>
    </source>
</evidence>
<feature type="domain" description="Peptidase M48" evidence="16">
    <location>
        <begin position="232"/>
        <end position="448"/>
    </location>
</feature>
<dbReference type="GO" id="GO:0046872">
    <property type="term" value="F:metal ion binding"/>
    <property type="evidence" value="ECO:0007669"/>
    <property type="project" value="UniProtKB-UniRule"/>
</dbReference>
<keyword evidence="19" id="KW-1185">Reference proteome</keyword>
<keyword evidence="6 15" id="KW-0256">Endoplasmic reticulum</keyword>
<dbReference type="GO" id="GO:0005789">
    <property type="term" value="C:endoplasmic reticulum membrane"/>
    <property type="evidence" value="ECO:0007669"/>
    <property type="project" value="UniProtKB-SubCell"/>
</dbReference>
<evidence type="ECO:0000313" key="18">
    <source>
        <dbReference type="EMBL" id="AYO44522.1"/>
    </source>
</evidence>
<dbReference type="InterPro" id="IPR032456">
    <property type="entry name" value="Peptidase_M48_N"/>
</dbReference>
<evidence type="ECO:0000259" key="16">
    <source>
        <dbReference type="Pfam" id="PF01435"/>
    </source>
</evidence>
<evidence type="ECO:0000256" key="13">
    <source>
        <dbReference type="PIRSR" id="PIRSR627057-1"/>
    </source>
</evidence>
<proteinExistence type="inferred from homology"/>
<dbReference type="Proteomes" id="UP000269793">
    <property type="component" value="Chromosome VII"/>
</dbReference>
<dbReference type="STRING" id="425264.A0A3G2SAW4"/>
<protein>
    <recommendedName>
        <fullName evidence="15">CAAX prenyl protease</fullName>
        <ecNumber evidence="15">3.4.24.84</ecNumber>
    </recommendedName>
</protein>
<keyword evidence="10 15" id="KW-0472">Membrane</keyword>
<keyword evidence="8 15" id="KW-1133">Transmembrane helix</keyword>
<keyword evidence="4 14" id="KW-0479">Metal-binding</keyword>
<evidence type="ECO:0000259" key="17">
    <source>
        <dbReference type="Pfam" id="PF16491"/>
    </source>
</evidence>
<dbReference type="AlphaFoldDB" id="A0A3G2SAW4"/>
<dbReference type="Gene3D" id="3.30.2010.10">
    <property type="entry name" value="Metalloproteases ('zincins'), catalytic domain"/>
    <property type="match status" value="1"/>
</dbReference>